<dbReference type="PANTHER" id="PTHR12857">
    <property type="entry name" value="CXXC MOTIF CONTAINING ZINC BINDING PROTEIN"/>
    <property type="match status" value="1"/>
</dbReference>
<reference evidence="4 5" key="1">
    <citation type="journal article" date="2023" name="Sci. Data">
        <title>Genome assembly of the Korean intertidal mud-creeper Batillaria attramentaria.</title>
        <authorList>
            <person name="Patra A.K."/>
            <person name="Ho P.T."/>
            <person name="Jun S."/>
            <person name="Lee S.J."/>
            <person name="Kim Y."/>
            <person name="Won Y.J."/>
        </authorList>
    </citation>
    <scope>NUCLEOTIDE SEQUENCE [LARGE SCALE GENOMIC DNA]</scope>
    <source>
        <strain evidence="4">Wonlab-2016</strain>
    </source>
</reference>
<name>A0ABD0LSU5_9CAEN</name>
<evidence type="ECO:0000256" key="3">
    <source>
        <dbReference type="ARBA" id="ARBA00022833"/>
    </source>
</evidence>
<dbReference type="GO" id="GO:0046872">
    <property type="term" value="F:metal ion binding"/>
    <property type="evidence" value="ECO:0007669"/>
    <property type="project" value="UniProtKB-KW"/>
</dbReference>
<evidence type="ECO:0000313" key="5">
    <source>
        <dbReference type="Proteomes" id="UP001519460"/>
    </source>
</evidence>
<dbReference type="SUPFAM" id="SSF141678">
    <property type="entry name" value="MAL13P1.257-like"/>
    <property type="match status" value="1"/>
</dbReference>
<evidence type="ECO:0000256" key="2">
    <source>
        <dbReference type="ARBA" id="ARBA00022723"/>
    </source>
</evidence>
<evidence type="ECO:0008006" key="6">
    <source>
        <dbReference type="Google" id="ProtNLM"/>
    </source>
</evidence>
<accession>A0ABD0LSU5</accession>
<dbReference type="PANTHER" id="PTHR12857:SF0">
    <property type="entry name" value="CXXC MOTIF CONTAINING ZINC BINDING PROTEIN"/>
    <property type="match status" value="1"/>
</dbReference>
<evidence type="ECO:0000256" key="1">
    <source>
        <dbReference type="ARBA" id="ARBA00007818"/>
    </source>
</evidence>
<dbReference type="InterPro" id="IPR008584">
    <property type="entry name" value="CXXC_Zn-binding_euk"/>
</dbReference>
<dbReference type="EMBL" id="JACVVK020000027">
    <property type="protein sequence ID" value="KAK7502236.1"/>
    <property type="molecule type" value="Genomic_DNA"/>
</dbReference>
<sequence length="194" mass="22019">MEASDNSAVTQYFHSLAQMILKAYAWIDDDQREGPKVALQMQAQLENVTNIKAEGEDFRWYMKLKCENCGEETPEFIYCTLTDNYPLTGGRGHASLVLKCKLCKRENSIDILKDSLAAYTDDDAGKFKTIVKFDCRGVSPTEFSPRVGWTAEGLESGTPFTVNLTEKEWYDYDEKAGESVSITEVKFQFVHVKH</sequence>
<dbReference type="Proteomes" id="UP001519460">
    <property type="component" value="Unassembled WGS sequence"/>
</dbReference>
<keyword evidence="3" id="KW-0862">Zinc</keyword>
<dbReference type="Pfam" id="PF05907">
    <property type="entry name" value="CXXC_Zn-b_euk"/>
    <property type="match status" value="1"/>
</dbReference>
<comment type="similarity">
    <text evidence="1">Belongs to the UPF0587 family.</text>
</comment>
<proteinExistence type="inferred from homology"/>
<organism evidence="4 5">
    <name type="scientific">Batillaria attramentaria</name>
    <dbReference type="NCBI Taxonomy" id="370345"/>
    <lineage>
        <taxon>Eukaryota</taxon>
        <taxon>Metazoa</taxon>
        <taxon>Spiralia</taxon>
        <taxon>Lophotrochozoa</taxon>
        <taxon>Mollusca</taxon>
        <taxon>Gastropoda</taxon>
        <taxon>Caenogastropoda</taxon>
        <taxon>Sorbeoconcha</taxon>
        <taxon>Cerithioidea</taxon>
        <taxon>Batillariidae</taxon>
        <taxon>Batillaria</taxon>
    </lineage>
</organism>
<keyword evidence="5" id="KW-1185">Reference proteome</keyword>
<evidence type="ECO:0000313" key="4">
    <source>
        <dbReference type="EMBL" id="KAK7502236.1"/>
    </source>
</evidence>
<comment type="caution">
    <text evidence="4">The sequence shown here is derived from an EMBL/GenBank/DDBJ whole genome shotgun (WGS) entry which is preliminary data.</text>
</comment>
<dbReference type="AlphaFoldDB" id="A0ABD0LSU5"/>
<gene>
    <name evidence="4" type="ORF">BaRGS_00006600</name>
</gene>
<keyword evidence="2" id="KW-0479">Metal-binding</keyword>
<protein>
    <recommendedName>
        <fullName evidence="6">CXXC motif containing zinc binding protein</fullName>
    </recommendedName>
</protein>